<dbReference type="Proteomes" id="UP001287356">
    <property type="component" value="Unassembled WGS sequence"/>
</dbReference>
<reference evidence="5" key="2">
    <citation type="submission" date="2023-06" db="EMBL/GenBank/DDBJ databases">
        <authorList>
            <consortium name="Lawrence Berkeley National Laboratory"/>
            <person name="Haridas S."/>
            <person name="Hensen N."/>
            <person name="Bonometti L."/>
            <person name="Westerberg I."/>
            <person name="Brannstrom I.O."/>
            <person name="Guillou S."/>
            <person name="Cros-Aarteil S."/>
            <person name="Calhoun S."/>
            <person name="Kuo A."/>
            <person name="Mondo S."/>
            <person name="Pangilinan J."/>
            <person name="Riley R."/>
            <person name="Labutti K."/>
            <person name="Andreopoulos B."/>
            <person name="Lipzen A."/>
            <person name="Chen C."/>
            <person name="Yanf M."/>
            <person name="Daum C."/>
            <person name="Ng V."/>
            <person name="Clum A."/>
            <person name="Steindorff A."/>
            <person name="Ohm R."/>
            <person name="Martin F."/>
            <person name="Silar P."/>
            <person name="Natvig D."/>
            <person name="Lalanne C."/>
            <person name="Gautier V."/>
            <person name="Ament-Velasquez S.L."/>
            <person name="Kruys A."/>
            <person name="Hutchinson M.I."/>
            <person name="Powell A.J."/>
            <person name="Barry K."/>
            <person name="Miller A.N."/>
            <person name="Grigoriev I.V."/>
            <person name="Debuchy R."/>
            <person name="Gladieux P."/>
            <person name="Thoren M.H."/>
            <person name="Johannesson H."/>
        </authorList>
    </citation>
    <scope>NUCLEOTIDE SEQUENCE</scope>
    <source>
        <strain evidence="5">CBS 958.72</strain>
    </source>
</reference>
<feature type="region of interest" description="Disordered" evidence="4">
    <location>
        <begin position="243"/>
        <end position="310"/>
    </location>
</feature>
<feature type="repeat" description="ANK" evidence="3">
    <location>
        <begin position="566"/>
        <end position="598"/>
    </location>
</feature>
<evidence type="ECO:0000256" key="1">
    <source>
        <dbReference type="ARBA" id="ARBA00022737"/>
    </source>
</evidence>
<proteinExistence type="predicted"/>
<keyword evidence="2 3" id="KW-0040">ANK repeat</keyword>
<dbReference type="PANTHER" id="PTHR24178:SF9">
    <property type="entry name" value="ANK_REP_REGION DOMAIN-CONTAINING PROTEIN"/>
    <property type="match status" value="1"/>
</dbReference>
<sequence>MDPLSIAASVIAVAGAVATATKILAPILKLRSAPIQFVQLFDEVSDVQAVLVFTLDAVAEFEAQGNSPKNEILRLLGQTKATLEEISRIMTTKILVAPSKAPTDPVQISKTGWLRYGKKVRALLKQLHETRQNIDSLVSAHTVKTMSAFRLDLQDIAVLSREQSTKFRDFESTALQRLEMMHSRLEPVDSLLQALHSTMQHAAAQSSSNLVVQSETTVTDQEDGNVLTMKTVSCGREAFAEVALHKPPPAEPGISQSEKMPEPGSDLPFDNTSRRSSTETLVAPESELEDSVGTDEKKSSEDDPDTTPDFLVKASVYRPGVCRSRCACRCHTARRVKTPAWAAAAVGNMFLGYSVSPLVRFRACNDLTCQQNSQRGIRIAYYFPRWFLDRMVEVICNWGPIDGHRVSIRTPRLVAPDADVFAFASKGNVEGLRMLFSRGEASPFDVSAVNGRSALNLATMEQEPRTCQFLIQAGANPHEKDQIDRSPVDQIWNMMVRERTSERFNSLVKVFNLDIEDGYDYLLTRKYTPLHQIIMGLKTHPAHDTSSLLALQLSLSAEDIDAQDTQGRTPLHWAVIKGNAKLVNLLLGAGASVEIRDYKKQPPIHLCATGEWAGADCLGPLLYVAAQREWEERHKLRLGRRGSGSLLPQSQYSSTVWSSKLVNDNADYQGRTPALLAGYNDGDDKLTLLIQHGADIELADMQGRTPLLFAISREARRCIALLLDHGARTDVADNHGSTILHYAARYGTAEILQVLAGRVWGVDVSAHDKDGNTAHEIFTHHRSRAPNVHEISAFNRLLVNAARRKVSPRSSSTRWALAEDCENNSDTDPYFTAASSLEASLRGSVENSIDDLRREDGNFTTSPSVLSGAKSWIYSTLWMGKSESTATVTQLARDAASAANPVGKLSV</sequence>
<dbReference type="AlphaFoldDB" id="A0AAE0NAX4"/>
<organism evidence="5 6">
    <name type="scientific">Lasiosphaeria ovina</name>
    <dbReference type="NCBI Taxonomy" id="92902"/>
    <lineage>
        <taxon>Eukaryota</taxon>
        <taxon>Fungi</taxon>
        <taxon>Dikarya</taxon>
        <taxon>Ascomycota</taxon>
        <taxon>Pezizomycotina</taxon>
        <taxon>Sordariomycetes</taxon>
        <taxon>Sordariomycetidae</taxon>
        <taxon>Sordariales</taxon>
        <taxon>Lasiosphaeriaceae</taxon>
        <taxon>Lasiosphaeria</taxon>
    </lineage>
</organism>
<evidence type="ECO:0000256" key="3">
    <source>
        <dbReference type="PROSITE-ProRule" id="PRU00023"/>
    </source>
</evidence>
<dbReference type="Gene3D" id="1.25.40.20">
    <property type="entry name" value="Ankyrin repeat-containing domain"/>
    <property type="match status" value="3"/>
</dbReference>
<dbReference type="SMART" id="SM00248">
    <property type="entry name" value="ANK"/>
    <property type="match status" value="5"/>
</dbReference>
<evidence type="ECO:0000313" key="6">
    <source>
        <dbReference type="Proteomes" id="UP001287356"/>
    </source>
</evidence>
<accession>A0AAE0NAX4</accession>
<feature type="repeat" description="ANK" evidence="3">
    <location>
        <begin position="702"/>
        <end position="734"/>
    </location>
</feature>
<dbReference type="Pfam" id="PF00023">
    <property type="entry name" value="Ank"/>
    <property type="match status" value="1"/>
</dbReference>
<evidence type="ECO:0000256" key="4">
    <source>
        <dbReference type="SAM" id="MobiDB-lite"/>
    </source>
</evidence>
<dbReference type="InterPro" id="IPR036770">
    <property type="entry name" value="Ankyrin_rpt-contain_sf"/>
</dbReference>
<dbReference type="InterPro" id="IPR002110">
    <property type="entry name" value="Ankyrin_rpt"/>
</dbReference>
<dbReference type="PRINTS" id="PR01415">
    <property type="entry name" value="ANKYRIN"/>
</dbReference>
<feature type="repeat" description="ANK" evidence="3">
    <location>
        <begin position="450"/>
        <end position="482"/>
    </location>
</feature>
<feature type="repeat" description="ANK" evidence="3">
    <location>
        <begin position="669"/>
        <end position="701"/>
    </location>
</feature>
<keyword evidence="1" id="KW-0677">Repeat</keyword>
<evidence type="ECO:0000313" key="5">
    <source>
        <dbReference type="EMBL" id="KAK3377231.1"/>
    </source>
</evidence>
<reference evidence="5" key="1">
    <citation type="journal article" date="2023" name="Mol. Phylogenet. Evol.">
        <title>Genome-scale phylogeny and comparative genomics of the fungal order Sordariales.</title>
        <authorList>
            <person name="Hensen N."/>
            <person name="Bonometti L."/>
            <person name="Westerberg I."/>
            <person name="Brannstrom I.O."/>
            <person name="Guillou S."/>
            <person name="Cros-Aarteil S."/>
            <person name="Calhoun S."/>
            <person name="Haridas S."/>
            <person name="Kuo A."/>
            <person name="Mondo S."/>
            <person name="Pangilinan J."/>
            <person name="Riley R."/>
            <person name="LaButti K."/>
            <person name="Andreopoulos B."/>
            <person name="Lipzen A."/>
            <person name="Chen C."/>
            <person name="Yan M."/>
            <person name="Daum C."/>
            <person name="Ng V."/>
            <person name="Clum A."/>
            <person name="Steindorff A."/>
            <person name="Ohm R.A."/>
            <person name="Martin F."/>
            <person name="Silar P."/>
            <person name="Natvig D.O."/>
            <person name="Lalanne C."/>
            <person name="Gautier V."/>
            <person name="Ament-Velasquez S.L."/>
            <person name="Kruys A."/>
            <person name="Hutchinson M.I."/>
            <person name="Powell A.J."/>
            <person name="Barry K."/>
            <person name="Miller A.N."/>
            <person name="Grigoriev I.V."/>
            <person name="Debuchy R."/>
            <person name="Gladieux P."/>
            <person name="Hiltunen Thoren M."/>
            <person name="Johannesson H."/>
        </authorList>
    </citation>
    <scope>NUCLEOTIDE SEQUENCE</scope>
    <source>
        <strain evidence="5">CBS 958.72</strain>
    </source>
</reference>
<dbReference type="PANTHER" id="PTHR24178">
    <property type="entry name" value="MOLTING PROTEIN MLT-4"/>
    <property type="match status" value="1"/>
</dbReference>
<protein>
    <recommendedName>
        <fullName evidence="7">Ankyrin</fullName>
    </recommendedName>
</protein>
<evidence type="ECO:0008006" key="7">
    <source>
        <dbReference type="Google" id="ProtNLM"/>
    </source>
</evidence>
<gene>
    <name evidence="5" type="ORF">B0T24DRAFT_237089</name>
</gene>
<name>A0AAE0NAX4_9PEZI</name>
<dbReference type="PROSITE" id="PS50297">
    <property type="entry name" value="ANK_REP_REGION"/>
    <property type="match status" value="5"/>
</dbReference>
<dbReference type="Pfam" id="PF12796">
    <property type="entry name" value="Ank_2"/>
    <property type="match status" value="1"/>
</dbReference>
<dbReference type="SUPFAM" id="SSF48403">
    <property type="entry name" value="Ankyrin repeat"/>
    <property type="match status" value="1"/>
</dbReference>
<dbReference type="PROSITE" id="PS50088">
    <property type="entry name" value="ANK_REPEAT"/>
    <property type="match status" value="5"/>
</dbReference>
<evidence type="ECO:0000256" key="2">
    <source>
        <dbReference type="ARBA" id="ARBA00023043"/>
    </source>
</evidence>
<dbReference type="EMBL" id="JAULSN010000003">
    <property type="protein sequence ID" value="KAK3377231.1"/>
    <property type="molecule type" value="Genomic_DNA"/>
</dbReference>
<feature type="repeat" description="ANK" evidence="3">
    <location>
        <begin position="735"/>
        <end position="755"/>
    </location>
</feature>
<comment type="caution">
    <text evidence="5">The sequence shown here is derived from an EMBL/GenBank/DDBJ whole genome shotgun (WGS) entry which is preliminary data.</text>
</comment>
<keyword evidence="6" id="KW-1185">Reference proteome</keyword>